<dbReference type="Pfam" id="PF00294">
    <property type="entry name" value="PfkB"/>
    <property type="match status" value="1"/>
</dbReference>
<evidence type="ECO:0000256" key="2">
    <source>
        <dbReference type="ARBA" id="ARBA00022777"/>
    </source>
</evidence>
<dbReference type="PANTHER" id="PTHR10584">
    <property type="entry name" value="SUGAR KINASE"/>
    <property type="match status" value="1"/>
</dbReference>
<reference evidence="4 5" key="1">
    <citation type="submission" date="2017-02" db="EMBL/GenBank/DDBJ databases">
        <authorList>
            <person name="Peterson S.W."/>
        </authorList>
    </citation>
    <scope>NUCLEOTIDE SEQUENCE [LARGE SCALE GENOMIC DNA]</scope>
    <source>
        <strain evidence="4 5">USBA 369</strain>
    </source>
</reference>
<dbReference type="STRING" id="1365950.SAMN05428963_110142"/>
<dbReference type="Proteomes" id="UP000190135">
    <property type="component" value="Unassembled WGS sequence"/>
</dbReference>
<gene>
    <name evidence="4" type="ORF">SAMN05428963_110142</name>
</gene>
<dbReference type="GO" id="GO:0005829">
    <property type="term" value="C:cytosol"/>
    <property type="evidence" value="ECO:0007669"/>
    <property type="project" value="TreeGrafter"/>
</dbReference>
<evidence type="ECO:0000313" key="5">
    <source>
        <dbReference type="Proteomes" id="UP000190135"/>
    </source>
</evidence>
<accession>A0A1T4SFN4</accession>
<dbReference type="OrthoDB" id="9795789at2"/>
<evidence type="ECO:0000256" key="1">
    <source>
        <dbReference type="ARBA" id="ARBA00022679"/>
    </source>
</evidence>
<dbReference type="Gene3D" id="3.40.1190.20">
    <property type="match status" value="1"/>
</dbReference>
<dbReference type="RefSeq" id="WP_078709239.1">
    <property type="nucleotide sequence ID" value="NZ_FUXL01000010.1"/>
</dbReference>
<name>A0A1T4SFN4_9HYPH</name>
<proteinExistence type="predicted"/>
<keyword evidence="2 4" id="KW-0418">Kinase</keyword>
<dbReference type="EMBL" id="FUXL01000010">
    <property type="protein sequence ID" value="SKA26973.1"/>
    <property type="molecule type" value="Genomic_DNA"/>
</dbReference>
<protein>
    <submittedName>
        <fullName evidence="4">Sugar or nucleoside kinase, ribokinase family</fullName>
    </submittedName>
</protein>
<keyword evidence="1" id="KW-0808">Transferase</keyword>
<dbReference type="PANTHER" id="PTHR10584:SF157">
    <property type="entry name" value="SULFOFRUCTOSE KINASE"/>
    <property type="match status" value="1"/>
</dbReference>
<dbReference type="PRINTS" id="PR00990">
    <property type="entry name" value="RIBOKINASE"/>
</dbReference>
<keyword evidence="5" id="KW-1185">Reference proteome</keyword>
<dbReference type="InterPro" id="IPR011611">
    <property type="entry name" value="PfkB_dom"/>
</dbReference>
<evidence type="ECO:0000259" key="3">
    <source>
        <dbReference type="Pfam" id="PF00294"/>
    </source>
</evidence>
<evidence type="ECO:0000313" key="4">
    <source>
        <dbReference type="EMBL" id="SKA26973.1"/>
    </source>
</evidence>
<dbReference type="AlphaFoldDB" id="A0A1T4SFN4"/>
<dbReference type="InterPro" id="IPR029056">
    <property type="entry name" value="Ribokinase-like"/>
</dbReference>
<feature type="domain" description="Carbohydrate kinase PfkB" evidence="3">
    <location>
        <begin position="6"/>
        <end position="291"/>
    </location>
</feature>
<dbReference type="SUPFAM" id="SSF53613">
    <property type="entry name" value="Ribokinase-like"/>
    <property type="match status" value="1"/>
</dbReference>
<sequence>MKPLDCLSFGSAGFDLLVEVASLPQSDTRIPASGYVAGGGGPAATATTALARLGARTGLVTAVGTDHIGDLILAELGADGIDLSGVQRLAGVPSTVASVLVEPSGARAMAVYGGCINAIRLDAIDLERIGAARAVLADGNNPDLARLVASEARQKGVPVLLDGGNIGGDELATLLPSIDIYIPDIASARRQAANVTDPLALARAFQAQGPQTVCITLGEEGSLAVRGDEVVAMQAATGINVKDTTGAGDNFHGAFQFACLQGWGLRQTLAFSNAFAALTTRAIGGRGGIPTLAEAERLALTLLPIKG</sequence>
<dbReference type="GO" id="GO:0016301">
    <property type="term" value="F:kinase activity"/>
    <property type="evidence" value="ECO:0007669"/>
    <property type="project" value="UniProtKB-KW"/>
</dbReference>
<dbReference type="GO" id="GO:0006796">
    <property type="term" value="P:phosphate-containing compound metabolic process"/>
    <property type="evidence" value="ECO:0007669"/>
    <property type="project" value="UniProtKB-ARBA"/>
</dbReference>
<organism evidence="4 5">
    <name type="scientific">Consotaella salsifontis</name>
    <dbReference type="NCBI Taxonomy" id="1365950"/>
    <lineage>
        <taxon>Bacteria</taxon>
        <taxon>Pseudomonadati</taxon>
        <taxon>Pseudomonadota</taxon>
        <taxon>Alphaproteobacteria</taxon>
        <taxon>Hyphomicrobiales</taxon>
        <taxon>Aurantimonadaceae</taxon>
        <taxon>Consotaella</taxon>
    </lineage>
</organism>
<dbReference type="InterPro" id="IPR002139">
    <property type="entry name" value="Ribo/fructo_kinase"/>
</dbReference>